<dbReference type="AlphaFoldDB" id="A0ABD3FTG4"/>
<name>A0ABD3FTG4_9STRA</name>
<gene>
    <name evidence="2" type="ORF">V7S43_005041</name>
</gene>
<feature type="compositionally biased region" description="Basic and acidic residues" evidence="1">
    <location>
        <begin position="42"/>
        <end position="54"/>
    </location>
</feature>
<protein>
    <submittedName>
        <fullName evidence="2">Uncharacterized protein</fullName>
    </submittedName>
</protein>
<dbReference type="EMBL" id="JBIMZQ010000008">
    <property type="protein sequence ID" value="KAL3669657.1"/>
    <property type="molecule type" value="Genomic_DNA"/>
</dbReference>
<organism evidence="2 3">
    <name type="scientific">Phytophthora oleae</name>
    <dbReference type="NCBI Taxonomy" id="2107226"/>
    <lineage>
        <taxon>Eukaryota</taxon>
        <taxon>Sar</taxon>
        <taxon>Stramenopiles</taxon>
        <taxon>Oomycota</taxon>
        <taxon>Peronosporomycetes</taxon>
        <taxon>Peronosporales</taxon>
        <taxon>Peronosporaceae</taxon>
        <taxon>Phytophthora</taxon>
    </lineage>
</organism>
<feature type="compositionally biased region" description="Pro residues" evidence="1">
    <location>
        <begin position="55"/>
        <end position="67"/>
    </location>
</feature>
<keyword evidence="3" id="KW-1185">Reference proteome</keyword>
<evidence type="ECO:0000313" key="2">
    <source>
        <dbReference type="EMBL" id="KAL3669657.1"/>
    </source>
</evidence>
<evidence type="ECO:0000256" key="1">
    <source>
        <dbReference type="SAM" id="MobiDB-lite"/>
    </source>
</evidence>
<feature type="region of interest" description="Disordered" evidence="1">
    <location>
        <begin position="42"/>
        <end position="67"/>
    </location>
</feature>
<proteinExistence type="predicted"/>
<reference evidence="2 3" key="1">
    <citation type="submission" date="2024-09" db="EMBL/GenBank/DDBJ databases">
        <title>Genome sequencing and assembly of Phytophthora oleae, isolate VK10A, causative agent of rot of olive drupes.</title>
        <authorList>
            <person name="Conti Taguali S."/>
            <person name="Riolo M."/>
            <person name="La Spada F."/>
            <person name="Cacciola S.O."/>
            <person name="Dionisio G."/>
        </authorList>
    </citation>
    <scope>NUCLEOTIDE SEQUENCE [LARGE SCALE GENOMIC DNA]</scope>
    <source>
        <strain evidence="2 3">VK10A</strain>
    </source>
</reference>
<evidence type="ECO:0000313" key="3">
    <source>
        <dbReference type="Proteomes" id="UP001632037"/>
    </source>
</evidence>
<comment type="caution">
    <text evidence="2">The sequence shown here is derived from an EMBL/GenBank/DDBJ whole genome shotgun (WGS) entry which is preliminary data.</text>
</comment>
<sequence>MSLQKLCCRKKAGGSACHSFGRSFRNLPPACRSSVPIAFDCHRRPSETRKETKDSPPPALFPLSPPPLGPFRQLQSSQTATLFMPLVDPLFTSSDDIVDPTTIFTGFFYIGACDDPA</sequence>
<accession>A0ABD3FTG4</accession>
<dbReference type="Proteomes" id="UP001632037">
    <property type="component" value="Unassembled WGS sequence"/>
</dbReference>